<protein>
    <recommendedName>
        <fullName evidence="4">PE-PGRS family protein</fullName>
    </recommendedName>
</protein>
<dbReference type="EMBL" id="VOMB01000023">
    <property type="protein sequence ID" value="MBU9766291.1"/>
    <property type="molecule type" value="Genomic_DNA"/>
</dbReference>
<sequence length="461" mass="45734">MQVAARPFLAAGVALVGASAIAVSPMAPSMPQVHMPVALTAAIDNPLVVFEPVATATQTLISNIIERQTTNPAPILRQLIANAVAGGQVFAADPINVSLQAIADAQAAIDRIGPNLTALGETTTATGTAFNDAFNALGQALPIALEAAQAQIDAGDINGGIDTVMQSTLQPLINILLATTSEINAVGAVLNIPQPLLDATGNALIGVGVAIATSTLGIGVHLPDPQPLVQQFITGVQQVSAAAASGDPINVLNAMQHSTADFVATTIAQVDQTIGMANSLADVYVSALKELTPKPVTPTPSLSAAAPAAITATAAAAPAIDSMVKPAAKTISVPVSNADNGSDTEADGTEAGTAAGDTGTEATDTLKSEAPESTTTDAAANAATDSETAAGPVTGTSATESSSAPAKASPKVHVKRTNPLKAAGEHVKSAVKKATSGPKKAAGAGKKTRSSKHSGKGSHSK</sequence>
<name>A0ABS6KRV0_9MYCO</name>
<organism evidence="2 3">
    <name type="scientific">[Mycobacterium] fortunisiensis</name>
    <dbReference type="NCBI Taxonomy" id="2600579"/>
    <lineage>
        <taxon>Bacteria</taxon>
        <taxon>Bacillati</taxon>
        <taxon>Actinomycetota</taxon>
        <taxon>Actinomycetes</taxon>
        <taxon>Mycobacteriales</taxon>
        <taxon>Mycobacteriaceae</taxon>
        <taxon>Mycolicibacterium</taxon>
    </lineage>
</organism>
<evidence type="ECO:0000256" key="1">
    <source>
        <dbReference type="SAM" id="MobiDB-lite"/>
    </source>
</evidence>
<reference evidence="2 3" key="1">
    <citation type="journal article" date="2021" name="Sci. Rep.">
        <title>Phenotypic and genomic hallmarks of a novel, potentially pathogenic rapidly growing Mycobacterium species related to the Mycobacterium fortuitum complex.</title>
        <authorList>
            <person name="Gharbi R."/>
            <person name="Khanna V."/>
            <person name="Frigui W."/>
            <person name="Mhenni B."/>
            <person name="Brosch R."/>
            <person name="Mardassi H."/>
        </authorList>
    </citation>
    <scope>NUCLEOTIDE SEQUENCE [LARGE SCALE GENOMIC DNA]</scope>
    <source>
        <strain evidence="2 3">TNTM28</strain>
    </source>
</reference>
<gene>
    <name evidence="2" type="ORF">FR943_20895</name>
</gene>
<feature type="compositionally biased region" description="Low complexity" evidence="1">
    <location>
        <begin position="432"/>
        <end position="445"/>
    </location>
</feature>
<feature type="compositionally biased region" description="Low complexity" evidence="1">
    <location>
        <begin position="372"/>
        <end position="409"/>
    </location>
</feature>
<feature type="compositionally biased region" description="Low complexity" evidence="1">
    <location>
        <begin position="349"/>
        <end position="363"/>
    </location>
</feature>
<feature type="compositionally biased region" description="Basic residues" evidence="1">
    <location>
        <begin position="446"/>
        <end position="461"/>
    </location>
</feature>
<dbReference type="RefSeq" id="WP_217160157.1">
    <property type="nucleotide sequence ID" value="NZ_VOMB01000023.1"/>
</dbReference>
<evidence type="ECO:0000313" key="3">
    <source>
        <dbReference type="Proteomes" id="UP000812982"/>
    </source>
</evidence>
<proteinExistence type="predicted"/>
<evidence type="ECO:0000313" key="2">
    <source>
        <dbReference type="EMBL" id="MBU9766291.1"/>
    </source>
</evidence>
<comment type="caution">
    <text evidence="2">The sequence shown here is derived from an EMBL/GenBank/DDBJ whole genome shotgun (WGS) entry which is preliminary data.</text>
</comment>
<feature type="region of interest" description="Disordered" evidence="1">
    <location>
        <begin position="333"/>
        <end position="461"/>
    </location>
</feature>
<evidence type="ECO:0008006" key="4">
    <source>
        <dbReference type="Google" id="ProtNLM"/>
    </source>
</evidence>
<accession>A0ABS6KRV0</accession>
<keyword evidence="3" id="KW-1185">Reference proteome</keyword>
<dbReference type="Proteomes" id="UP000812982">
    <property type="component" value="Unassembled WGS sequence"/>
</dbReference>